<evidence type="ECO:0000256" key="2">
    <source>
        <dbReference type="ARBA" id="ARBA00022485"/>
    </source>
</evidence>
<dbReference type="PANTHER" id="PTHR24960">
    <property type="entry name" value="PHOTOSYSTEM I IRON-SULFUR CENTER-RELATED"/>
    <property type="match status" value="1"/>
</dbReference>
<evidence type="ECO:0000256" key="5">
    <source>
        <dbReference type="ARBA" id="ARBA00023014"/>
    </source>
</evidence>
<sequence length="418" mass="45686">MLAFVNAGYLAVWKRPRVVDSRVGCTVRKARSFPHMREDSIVILDTRVSADKDALRCVLQRASSRGSVGLVSLKRQNWVKLICGASTEDVPLVRNLALVYTLAGVDCIDCAADEAVVRAVRQGIDTANSVLDRFELSQRQPILMVSVNDDEDPHFRKAVFDPDRCPSDCPRPCEISCPADAIGLQGVDRAKCYGCGRCIPVCPLGIIDAVHYTRPIEQLVELISRMKVDAIEIHTRPQGVAAFARFWDRAGAVAMTENDTTHTLLRELKLVAISFPDMPDLTGEMRKMHLVLGHDAASHVELIWQTDGRPMSGDLGKGTSHASVRLAEKALDGVHSLGLPGFVQLAGGTNEHTHVLLQQRSKLLTAAQFGGVAFGGAARKAVRPMLTTQNGESVEDLEQDWRRLADAITAALQFILPN</sequence>
<protein>
    <recommendedName>
        <fullName evidence="6">4Fe-4S ferredoxin-type domain-containing protein</fullName>
    </recommendedName>
</protein>
<evidence type="ECO:0000313" key="7">
    <source>
        <dbReference type="EMBL" id="KAA8496859.1"/>
    </source>
</evidence>
<organism evidence="7 8">
    <name type="scientific">Porphyridium purpureum</name>
    <name type="common">Red alga</name>
    <name type="synonym">Porphyridium cruentum</name>
    <dbReference type="NCBI Taxonomy" id="35688"/>
    <lineage>
        <taxon>Eukaryota</taxon>
        <taxon>Rhodophyta</taxon>
        <taxon>Bangiophyceae</taxon>
        <taxon>Porphyridiales</taxon>
        <taxon>Porphyridiaceae</taxon>
        <taxon>Porphyridium</taxon>
    </lineage>
</organism>
<comment type="caution">
    <text evidence="7">The sequence shown here is derived from an EMBL/GenBank/DDBJ whole genome shotgun (WGS) entry which is preliminary data.</text>
</comment>
<dbReference type="EMBL" id="VRMN01000002">
    <property type="protein sequence ID" value="KAA8496859.1"/>
    <property type="molecule type" value="Genomic_DNA"/>
</dbReference>
<dbReference type="GO" id="GO:0046872">
    <property type="term" value="F:metal ion binding"/>
    <property type="evidence" value="ECO:0007669"/>
    <property type="project" value="UniProtKB-KW"/>
</dbReference>
<evidence type="ECO:0000256" key="4">
    <source>
        <dbReference type="ARBA" id="ARBA00023004"/>
    </source>
</evidence>
<dbReference type="InterPro" id="IPR017900">
    <property type="entry name" value="4Fe4S_Fe_S_CS"/>
</dbReference>
<dbReference type="PANTHER" id="PTHR24960:SF79">
    <property type="entry name" value="PHOTOSYSTEM I IRON-SULFUR CENTER"/>
    <property type="match status" value="1"/>
</dbReference>
<proteinExistence type="predicted"/>
<dbReference type="PROSITE" id="PS51379">
    <property type="entry name" value="4FE4S_FER_2"/>
    <property type="match status" value="2"/>
</dbReference>
<evidence type="ECO:0000313" key="8">
    <source>
        <dbReference type="Proteomes" id="UP000324585"/>
    </source>
</evidence>
<dbReference type="Proteomes" id="UP000324585">
    <property type="component" value="Unassembled WGS sequence"/>
</dbReference>
<evidence type="ECO:0000256" key="3">
    <source>
        <dbReference type="ARBA" id="ARBA00022723"/>
    </source>
</evidence>
<accession>A0A5J4YZ09</accession>
<keyword evidence="4" id="KW-0408">Iron</keyword>
<dbReference type="InterPro" id="IPR017896">
    <property type="entry name" value="4Fe4S_Fe-S-bd"/>
</dbReference>
<dbReference type="InterPro" id="IPR057431">
    <property type="entry name" value="LdpA_Fe-S-bd"/>
</dbReference>
<dbReference type="GO" id="GO:0051539">
    <property type="term" value="F:4 iron, 4 sulfur cluster binding"/>
    <property type="evidence" value="ECO:0007669"/>
    <property type="project" value="UniProtKB-KW"/>
</dbReference>
<dbReference type="InterPro" id="IPR021039">
    <property type="entry name" value="Fe-S-bd_prot_LdpA_C"/>
</dbReference>
<reference evidence="8" key="1">
    <citation type="journal article" date="2019" name="Nat. Commun.">
        <title>Expansion of phycobilisome linker gene families in mesophilic red algae.</title>
        <authorList>
            <person name="Lee J."/>
            <person name="Kim D."/>
            <person name="Bhattacharya D."/>
            <person name="Yoon H.S."/>
        </authorList>
    </citation>
    <scope>NUCLEOTIDE SEQUENCE [LARGE SCALE GENOMIC DNA]</scope>
    <source>
        <strain evidence="8">CCMP 1328</strain>
    </source>
</reference>
<dbReference type="Pfam" id="PF12617">
    <property type="entry name" value="LdpA_C"/>
    <property type="match status" value="1"/>
</dbReference>
<dbReference type="PROSITE" id="PS00198">
    <property type="entry name" value="4FE4S_FER_1"/>
    <property type="match status" value="1"/>
</dbReference>
<dbReference type="OMA" id="HWFKLIC"/>
<keyword evidence="8" id="KW-1185">Reference proteome</keyword>
<keyword evidence="5" id="KW-0411">Iron-sulfur</keyword>
<feature type="domain" description="4Fe-4S ferredoxin-type" evidence="6">
    <location>
        <begin position="156"/>
        <end position="182"/>
    </location>
</feature>
<keyword evidence="2" id="KW-0004">4Fe-4S</keyword>
<gene>
    <name evidence="7" type="ORF">FVE85_0588</name>
</gene>
<comment type="function">
    <text evidence="1">Apoprotein for the two 4Fe-4S centers FA and FB of photosystem I (PSI); essential for photochemical activity. FB is the terminal electron acceptor of PSI, donating electrons to ferredoxin. The C-terminus interacts with PsaA/B/D and helps assemble the protein into the PSI complex. Required for binding of PsaD and PsaE to PSI. PSI is a plastocyanin/cytochrome c6-ferredoxin oxidoreductase, converting photonic excitation into a charge separation, which transfers an electron from the donor P700 chlorophyll pair to the spectroscopically characterized acceptors A0, A1, FX, FA and FB in turn.</text>
</comment>
<evidence type="ECO:0000256" key="1">
    <source>
        <dbReference type="ARBA" id="ARBA00002239"/>
    </source>
</evidence>
<dbReference type="OrthoDB" id="204405at2759"/>
<feature type="domain" description="4Fe-4S ferredoxin-type" evidence="6">
    <location>
        <begin position="183"/>
        <end position="212"/>
    </location>
</feature>
<keyword evidence="3" id="KW-0479">Metal-binding</keyword>
<name>A0A5J4YZ09_PORPP</name>
<dbReference type="Pfam" id="PF25160">
    <property type="entry name" value="LdpA_Fe-S-bd"/>
    <property type="match status" value="1"/>
</dbReference>
<dbReference type="AlphaFoldDB" id="A0A5J4YZ09"/>
<dbReference type="InterPro" id="IPR050157">
    <property type="entry name" value="PSI_iron-sulfur_center"/>
</dbReference>
<dbReference type="Gene3D" id="3.30.70.20">
    <property type="match status" value="1"/>
</dbReference>
<evidence type="ECO:0000259" key="6">
    <source>
        <dbReference type="PROSITE" id="PS51379"/>
    </source>
</evidence>
<dbReference type="SUPFAM" id="SSF54862">
    <property type="entry name" value="4Fe-4S ferredoxins"/>
    <property type="match status" value="1"/>
</dbReference>